<keyword evidence="4 6" id="KW-0805">Transcription regulation</keyword>
<dbReference type="NCBIfam" id="TIGR01951">
    <property type="entry name" value="nusB"/>
    <property type="match status" value="1"/>
</dbReference>
<dbReference type="GO" id="GO:0005829">
    <property type="term" value="C:cytosol"/>
    <property type="evidence" value="ECO:0007669"/>
    <property type="project" value="TreeGrafter"/>
</dbReference>
<evidence type="ECO:0000313" key="9">
    <source>
        <dbReference type="EMBL" id="AVG24069.1"/>
    </source>
</evidence>
<proteinExistence type="inferred from homology"/>
<dbReference type="GO" id="GO:0003723">
    <property type="term" value="F:RNA binding"/>
    <property type="evidence" value="ECO:0007669"/>
    <property type="project" value="UniProtKB-UniRule"/>
</dbReference>
<name>A0A2L2BQY2_9MICO</name>
<dbReference type="PANTHER" id="PTHR11078:SF3">
    <property type="entry name" value="ANTITERMINATION NUSB DOMAIN-CONTAINING PROTEIN"/>
    <property type="match status" value="1"/>
</dbReference>
<evidence type="ECO:0000256" key="5">
    <source>
        <dbReference type="ARBA" id="ARBA00023163"/>
    </source>
</evidence>
<feature type="compositionally biased region" description="Low complexity" evidence="7">
    <location>
        <begin position="175"/>
        <end position="185"/>
    </location>
</feature>
<dbReference type="PANTHER" id="PTHR11078">
    <property type="entry name" value="N UTILIZATION SUBSTANCE PROTEIN B-RELATED"/>
    <property type="match status" value="1"/>
</dbReference>
<dbReference type="Pfam" id="PF01029">
    <property type="entry name" value="NusB"/>
    <property type="match status" value="1"/>
</dbReference>
<feature type="region of interest" description="Disordered" evidence="7">
    <location>
        <begin position="139"/>
        <end position="185"/>
    </location>
</feature>
<comment type="similarity">
    <text evidence="1 6">Belongs to the NusB family.</text>
</comment>
<dbReference type="SUPFAM" id="SSF48013">
    <property type="entry name" value="NusB-like"/>
    <property type="match status" value="1"/>
</dbReference>
<dbReference type="Proteomes" id="UP000243077">
    <property type="component" value="Chromosome"/>
</dbReference>
<protein>
    <recommendedName>
        <fullName evidence="6">Transcription antitermination protein NusB</fullName>
    </recommendedName>
    <alternativeName>
        <fullName evidence="6">Antitermination factor NusB</fullName>
    </alternativeName>
</protein>
<dbReference type="HAMAP" id="MF_00073">
    <property type="entry name" value="NusB"/>
    <property type="match status" value="1"/>
</dbReference>
<dbReference type="InterPro" id="IPR011605">
    <property type="entry name" value="NusB_fam"/>
</dbReference>
<keyword evidence="3 6" id="KW-0694">RNA-binding</keyword>
<keyword evidence="5 6" id="KW-0804">Transcription</keyword>
<dbReference type="GO" id="GO:0006353">
    <property type="term" value="P:DNA-templated transcription termination"/>
    <property type="evidence" value="ECO:0007669"/>
    <property type="project" value="UniProtKB-UniRule"/>
</dbReference>
<feature type="domain" description="NusB/RsmB/TIM44" evidence="8">
    <location>
        <begin position="6"/>
        <end position="133"/>
    </location>
</feature>
<keyword evidence="10" id="KW-1185">Reference proteome</keyword>
<evidence type="ECO:0000313" key="10">
    <source>
        <dbReference type="Proteomes" id="UP000243077"/>
    </source>
</evidence>
<dbReference type="InterPro" id="IPR035926">
    <property type="entry name" value="NusB-like_sf"/>
</dbReference>
<dbReference type="Gene3D" id="1.10.940.10">
    <property type="entry name" value="NusB-like"/>
    <property type="match status" value="1"/>
</dbReference>
<evidence type="ECO:0000256" key="2">
    <source>
        <dbReference type="ARBA" id="ARBA00022814"/>
    </source>
</evidence>
<gene>
    <name evidence="6" type="primary">nusB</name>
    <name evidence="9" type="ORF">C3B54_111104</name>
</gene>
<organism evidence="9 10">
    <name type="scientific">Pontimonas salivibrio</name>
    <dbReference type="NCBI Taxonomy" id="1159327"/>
    <lineage>
        <taxon>Bacteria</taxon>
        <taxon>Bacillati</taxon>
        <taxon>Actinomycetota</taxon>
        <taxon>Actinomycetes</taxon>
        <taxon>Micrococcales</taxon>
        <taxon>Microbacteriaceae</taxon>
        <taxon>Pontimonas</taxon>
    </lineage>
</organism>
<keyword evidence="2 6" id="KW-0889">Transcription antitermination</keyword>
<dbReference type="EMBL" id="CP026923">
    <property type="protein sequence ID" value="AVG24069.1"/>
    <property type="molecule type" value="Genomic_DNA"/>
</dbReference>
<evidence type="ECO:0000259" key="8">
    <source>
        <dbReference type="Pfam" id="PF01029"/>
    </source>
</evidence>
<dbReference type="OrthoDB" id="3528057at2"/>
<dbReference type="GO" id="GO:0031564">
    <property type="term" value="P:transcription antitermination"/>
    <property type="evidence" value="ECO:0007669"/>
    <property type="project" value="UniProtKB-KW"/>
</dbReference>
<evidence type="ECO:0000256" key="1">
    <source>
        <dbReference type="ARBA" id="ARBA00005952"/>
    </source>
</evidence>
<dbReference type="AlphaFoldDB" id="A0A2L2BQY2"/>
<evidence type="ECO:0000256" key="7">
    <source>
        <dbReference type="SAM" id="MobiDB-lite"/>
    </source>
</evidence>
<dbReference type="RefSeq" id="WP_104913601.1">
    <property type="nucleotide sequence ID" value="NZ_CP026923.1"/>
</dbReference>
<evidence type="ECO:0000256" key="4">
    <source>
        <dbReference type="ARBA" id="ARBA00023015"/>
    </source>
</evidence>
<dbReference type="KEGG" id="psai:C3B54_111104"/>
<evidence type="ECO:0000256" key="3">
    <source>
        <dbReference type="ARBA" id="ARBA00022884"/>
    </source>
</evidence>
<reference evidence="9 10" key="1">
    <citation type="submission" date="2018-02" db="EMBL/GenBank/DDBJ databases">
        <title>Complete genome of the streamlined marine actinobacterium Pontimonas salivibrio CL-TW6 adapted to coastal planktonic lifestype.</title>
        <authorList>
            <person name="Cho B.C."/>
            <person name="Hardies S.C."/>
            <person name="Jang G.I."/>
            <person name="Hwang C.Y."/>
        </authorList>
    </citation>
    <scope>NUCLEOTIDE SEQUENCE [LARGE SCALE GENOMIC DNA]</scope>
    <source>
        <strain evidence="9 10">CL-TW6</strain>
    </source>
</reference>
<sequence>MSARHKGRKRALDILYAADLRRVEILDVLESESARVAKNPDQLPAFEFGATLVRGVMGARDRIDELISTTSTDWPLERMPIVDRSVLRLGVYELLAMPETPTAVVIAEAGGLASEYSTDDSRGFIQGVLGTIAERVRGAGREGFSEHGSPASQAAEASDSAPQEESSESGPPGPEDISPDTGRTA</sequence>
<dbReference type="InterPro" id="IPR006027">
    <property type="entry name" value="NusB_RsmB_TIM44"/>
</dbReference>
<evidence type="ECO:0000256" key="6">
    <source>
        <dbReference type="HAMAP-Rule" id="MF_00073"/>
    </source>
</evidence>
<comment type="function">
    <text evidence="6">Involved in transcription antitermination. Required for transcription of ribosomal RNA (rRNA) genes. Binds specifically to the boxA antiterminator sequence of the ribosomal RNA (rrn) operons.</text>
</comment>
<accession>A0A2L2BQY2</accession>